<dbReference type="InterPro" id="IPR004883">
    <property type="entry name" value="LOB"/>
</dbReference>
<protein>
    <recommendedName>
        <fullName evidence="7">LOB domain-containing protein</fullName>
    </recommendedName>
</protein>
<dbReference type="PROSITE" id="PS50030">
    <property type="entry name" value="UBA"/>
    <property type="match status" value="2"/>
</dbReference>
<feature type="compositionally biased region" description="Polar residues" evidence="2">
    <location>
        <begin position="103"/>
        <end position="112"/>
    </location>
</feature>
<evidence type="ECO:0000313" key="5">
    <source>
        <dbReference type="EMBL" id="KAK1662960.1"/>
    </source>
</evidence>
<dbReference type="PANTHER" id="PTHR31301:SF165">
    <property type="entry name" value="LOB DOMAIN PROTEIN"/>
    <property type="match status" value="1"/>
</dbReference>
<feature type="compositionally biased region" description="Low complexity" evidence="2">
    <location>
        <begin position="118"/>
        <end position="128"/>
    </location>
</feature>
<feature type="domain" description="LOB" evidence="4">
    <location>
        <begin position="271"/>
        <end position="372"/>
    </location>
</feature>
<proteinExistence type="inferred from homology"/>
<name>A0AAD8SS82_LOLMU</name>
<evidence type="ECO:0008006" key="7">
    <source>
        <dbReference type="Google" id="ProtNLM"/>
    </source>
</evidence>
<feature type="compositionally biased region" description="Low complexity" evidence="2">
    <location>
        <begin position="41"/>
        <end position="51"/>
    </location>
</feature>
<feature type="region of interest" description="Disordered" evidence="2">
    <location>
        <begin position="174"/>
        <end position="270"/>
    </location>
</feature>
<feature type="compositionally biased region" description="Polar residues" evidence="2">
    <location>
        <begin position="174"/>
        <end position="190"/>
    </location>
</feature>
<feature type="domain" description="UBA" evidence="3">
    <location>
        <begin position="136"/>
        <end position="179"/>
    </location>
</feature>
<dbReference type="Gene3D" id="1.10.8.10">
    <property type="entry name" value="DNA helicase RuvA subunit, C-terminal domain"/>
    <property type="match status" value="1"/>
</dbReference>
<comment type="similarity">
    <text evidence="1">Belongs to the LOB domain-containing protein family.</text>
</comment>
<evidence type="ECO:0000256" key="1">
    <source>
        <dbReference type="ARBA" id="ARBA00005474"/>
    </source>
</evidence>
<feature type="domain" description="UBA" evidence="3">
    <location>
        <begin position="58"/>
        <end position="101"/>
    </location>
</feature>
<dbReference type="AlphaFoldDB" id="A0AAD8SS82"/>
<organism evidence="5 6">
    <name type="scientific">Lolium multiflorum</name>
    <name type="common">Italian ryegrass</name>
    <name type="synonym">Lolium perenne subsp. multiflorum</name>
    <dbReference type="NCBI Taxonomy" id="4521"/>
    <lineage>
        <taxon>Eukaryota</taxon>
        <taxon>Viridiplantae</taxon>
        <taxon>Streptophyta</taxon>
        <taxon>Embryophyta</taxon>
        <taxon>Tracheophyta</taxon>
        <taxon>Spermatophyta</taxon>
        <taxon>Magnoliopsida</taxon>
        <taxon>Liliopsida</taxon>
        <taxon>Poales</taxon>
        <taxon>Poaceae</taxon>
        <taxon>BOP clade</taxon>
        <taxon>Pooideae</taxon>
        <taxon>Poodae</taxon>
        <taxon>Poeae</taxon>
        <taxon>Poeae Chloroplast Group 2 (Poeae type)</taxon>
        <taxon>Loliodinae</taxon>
        <taxon>Loliinae</taxon>
        <taxon>Lolium</taxon>
    </lineage>
</organism>
<dbReference type="PANTHER" id="PTHR31301">
    <property type="entry name" value="LOB DOMAIN-CONTAINING PROTEIN 4-RELATED"/>
    <property type="match status" value="1"/>
</dbReference>
<evidence type="ECO:0000259" key="4">
    <source>
        <dbReference type="PROSITE" id="PS50891"/>
    </source>
</evidence>
<dbReference type="InterPro" id="IPR015940">
    <property type="entry name" value="UBA"/>
</dbReference>
<feature type="region of interest" description="Disordered" evidence="2">
    <location>
        <begin position="103"/>
        <end position="128"/>
    </location>
</feature>
<comment type="caution">
    <text evidence="5">The sequence shown here is derived from an EMBL/GenBank/DDBJ whole genome shotgun (WGS) entry which is preliminary data.</text>
</comment>
<sequence>MEGKYSGCGASTDSSDGVDKGKYSGCGASTDSSDGVDKGTPTETATPTSDTVVPVTENISEGAVQSLLELGYGEWDRDEVVSALRAAKNVKVTALENLQLMKSPSSSFNSNDHQNKGTPTETATPTSDTVVPVTENISEGAVQSLLELGYGEWDRDEVVSALRAAKNVMVTALQNLQSKKPHRSSFNSNDHQTKDKDSGCGASADSSDGVDKGTPSETATPISDTVVLVSENTTIPGVPGPAAITTTTLTPRKAKRKNASDSPVSAASPVNNCAKCKKHKKGCHEGCVFAPYFTVDRSVEFELAFEVFGVNKIEKLLKKVAPEERALVHRSLVFESSAWTDNPVRGPLGIVEGLRLQIEALKERLARQQELLNQQHADAASSVEVQQQHQADGAPAAEELQQADSAPAAAEEDRAPQA</sequence>
<dbReference type="Proteomes" id="UP001231189">
    <property type="component" value="Unassembled WGS sequence"/>
</dbReference>
<feature type="compositionally biased region" description="Low complexity" evidence="2">
    <location>
        <begin position="260"/>
        <end position="270"/>
    </location>
</feature>
<reference evidence="5" key="1">
    <citation type="submission" date="2023-07" db="EMBL/GenBank/DDBJ databases">
        <title>A chromosome-level genome assembly of Lolium multiflorum.</title>
        <authorList>
            <person name="Chen Y."/>
            <person name="Copetti D."/>
            <person name="Kolliker R."/>
            <person name="Studer B."/>
        </authorList>
    </citation>
    <scope>NUCLEOTIDE SEQUENCE</scope>
    <source>
        <strain evidence="5">02402/16</strain>
        <tissue evidence="5">Leaf</tissue>
    </source>
</reference>
<evidence type="ECO:0000256" key="2">
    <source>
        <dbReference type="SAM" id="MobiDB-lite"/>
    </source>
</evidence>
<feature type="region of interest" description="Disordered" evidence="2">
    <location>
        <begin position="1"/>
        <end position="54"/>
    </location>
</feature>
<dbReference type="PROSITE" id="PS50891">
    <property type="entry name" value="LOB"/>
    <property type="match status" value="1"/>
</dbReference>
<gene>
    <name evidence="5" type="ORF">QYE76_051119</name>
</gene>
<evidence type="ECO:0000259" key="3">
    <source>
        <dbReference type="PROSITE" id="PS50030"/>
    </source>
</evidence>
<dbReference type="Pfam" id="PF03195">
    <property type="entry name" value="LOB"/>
    <property type="match status" value="1"/>
</dbReference>
<evidence type="ECO:0000313" key="6">
    <source>
        <dbReference type="Proteomes" id="UP001231189"/>
    </source>
</evidence>
<keyword evidence="6" id="KW-1185">Reference proteome</keyword>
<feature type="region of interest" description="Disordered" evidence="2">
    <location>
        <begin position="376"/>
        <end position="418"/>
    </location>
</feature>
<dbReference type="EMBL" id="JAUUTY010000003">
    <property type="protein sequence ID" value="KAK1662960.1"/>
    <property type="molecule type" value="Genomic_DNA"/>
</dbReference>
<accession>A0AAD8SS82</accession>